<gene>
    <name evidence="1" type="ORF">NQ176_g8350</name>
</gene>
<accession>A0ACC1MTD0</accession>
<dbReference type="Proteomes" id="UP001143910">
    <property type="component" value="Unassembled WGS sequence"/>
</dbReference>
<dbReference type="EMBL" id="JANJQO010001604">
    <property type="protein sequence ID" value="KAJ2970090.1"/>
    <property type="molecule type" value="Genomic_DNA"/>
</dbReference>
<organism evidence="1 2">
    <name type="scientific">Zarea fungicola</name>
    <dbReference type="NCBI Taxonomy" id="93591"/>
    <lineage>
        <taxon>Eukaryota</taxon>
        <taxon>Fungi</taxon>
        <taxon>Dikarya</taxon>
        <taxon>Ascomycota</taxon>
        <taxon>Pezizomycotina</taxon>
        <taxon>Sordariomycetes</taxon>
        <taxon>Hypocreomycetidae</taxon>
        <taxon>Hypocreales</taxon>
        <taxon>Cordycipitaceae</taxon>
        <taxon>Zarea</taxon>
    </lineage>
</organism>
<comment type="caution">
    <text evidence="1">The sequence shown here is derived from an EMBL/GenBank/DDBJ whole genome shotgun (WGS) entry which is preliminary data.</text>
</comment>
<evidence type="ECO:0000313" key="1">
    <source>
        <dbReference type="EMBL" id="KAJ2970090.1"/>
    </source>
</evidence>
<reference evidence="1" key="1">
    <citation type="submission" date="2022-08" db="EMBL/GenBank/DDBJ databases">
        <title>Genome Sequence of Lecanicillium fungicola.</title>
        <authorList>
            <person name="Buettner E."/>
        </authorList>
    </citation>
    <scope>NUCLEOTIDE SEQUENCE</scope>
    <source>
        <strain evidence="1">Babe33</strain>
    </source>
</reference>
<sequence>MGEQNLSDESVSVAEARQAVYGSVDLSDDDAVISKGALDPVYEAKARILNRAIQDIGMGWYQWQLFAVVGFGWASDNLWPIVTSLILKPISQEFSAPRPPLLVLAQNIGLLAGAAFWGFGCDIFGRKWAFNLTLGCTAVWGLIAASSPNFAAIGVFNAFWSFGVGGNLPVDSAIFLEFLPQSHQYLLTILSIDWAIAQVIANLIAWPLLGNLSCAETAKVCLKKDNMGWRYFVIAMGGLTLLMFLSRFLLARRP</sequence>
<protein>
    <submittedName>
        <fullName evidence="1">Uncharacterized protein</fullName>
    </submittedName>
</protein>
<proteinExistence type="predicted"/>
<keyword evidence="2" id="KW-1185">Reference proteome</keyword>
<evidence type="ECO:0000313" key="2">
    <source>
        <dbReference type="Proteomes" id="UP001143910"/>
    </source>
</evidence>
<name>A0ACC1MTD0_9HYPO</name>